<evidence type="ECO:0000313" key="2">
    <source>
        <dbReference type="Proteomes" id="UP000293874"/>
    </source>
</evidence>
<dbReference type="Proteomes" id="UP000293874">
    <property type="component" value="Unassembled WGS sequence"/>
</dbReference>
<dbReference type="Gene3D" id="3.40.50.1110">
    <property type="entry name" value="SGNH hydrolase"/>
    <property type="match status" value="1"/>
</dbReference>
<keyword evidence="2" id="KW-1185">Reference proteome</keyword>
<evidence type="ECO:0008006" key="3">
    <source>
        <dbReference type="Google" id="ProtNLM"/>
    </source>
</evidence>
<proteinExistence type="predicted"/>
<gene>
    <name evidence="1" type="ORF">EV199_2103</name>
</gene>
<protein>
    <recommendedName>
        <fullName evidence="3">Lysophospholipase L1-like esterase</fullName>
    </recommendedName>
</protein>
<dbReference type="Gene3D" id="2.60.120.260">
    <property type="entry name" value="Galactose-binding domain-like"/>
    <property type="match status" value="1"/>
</dbReference>
<name>A0A4Q7N5A0_9BACT</name>
<dbReference type="InterPro" id="IPR036514">
    <property type="entry name" value="SGNH_hydro_sf"/>
</dbReference>
<sequence length="470" mass="51900">MIRSLFMLTLILTMGCIRTLGQSDAELARISASQAGASPLFFDPFVQKIPAIEVSAFNDARELNIRNGLPNFFAKVNAGKTVTVGFIGGSITQALYGYRIQATQYIQSKWTKATFRWMNAGVSGTGTDLGACRIGDQILKHNPDLVFVEFAVNGGYNAGMEGIIRQIIRNNPATDICLIYTVLNPQAKVYLQPGAISENLQKLEKIADHYRIPSIHMGIEAAMLEAENKLVWKGDAKAIQDKIVFSGDGIHPFTEGGNLYAAAIARSFSKLASNATPAVHTLPAALIPGNWEDAKMLDPLEVAQFSKGWKKTKTQGHPALKQFNSWFPYVMEGEKPGSSFTFRFKGNMFGIFDVGGPEVGQLSVKVDGKEVKLQEVSGRGFRLYKANETTGADVLNLFNSFCNNRYRGQYDFIETEDGEHTVTITISDLKSDKEKILGEKQLKDITENPEKYDRTVLYLGKILLRGEIIK</sequence>
<dbReference type="PANTHER" id="PTHR30383">
    <property type="entry name" value="THIOESTERASE 1/PROTEASE 1/LYSOPHOSPHOLIPASE L1"/>
    <property type="match status" value="1"/>
</dbReference>
<dbReference type="EMBL" id="SGXA01000001">
    <property type="protein sequence ID" value="RZS76224.1"/>
    <property type="molecule type" value="Genomic_DNA"/>
</dbReference>
<comment type="caution">
    <text evidence="1">The sequence shown here is derived from an EMBL/GenBank/DDBJ whole genome shotgun (WGS) entry which is preliminary data.</text>
</comment>
<dbReference type="AlphaFoldDB" id="A0A4Q7N5A0"/>
<dbReference type="CDD" id="cd00229">
    <property type="entry name" value="SGNH_hydrolase"/>
    <property type="match status" value="1"/>
</dbReference>
<dbReference type="SUPFAM" id="SSF52266">
    <property type="entry name" value="SGNH hydrolase"/>
    <property type="match status" value="1"/>
</dbReference>
<evidence type="ECO:0000313" key="1">
    <source>
        <dbReference type="EMBL" id="RZS76224.1"/>
    </source>
</evidence>
<dbReference type="OrthoDB" id="9796689at2"/>
<dbReference type="GO" id="GO:0004622">
    <property type="term" value="F:phosphatidylcholine lysophospholipase activity"/>
    <property type="evidence" value="ECO:0007669"/>
    <property type="project" value="TreeGrafter"/>
</dbReference>
<dbReference type="RefSeq" id="WP_130540535.1">
    <property type="nucleotide sequence ID" value="NZ_CP042431.1"/>
</dbReference>
<dbReference type="PROSITE" id="PS51257">
    <property type="entry name" value="PROKAR_LIPOPROTEIN"/>
    <property type="match status" value="1"/>
</dbReference>
<dbReference type="PANTHER" id="PTHR30383:SF28">
    <property type="entry name" value="LIPASE_ACYLHYDROLASE"/>
    <property type="match status" value="1"/>
</dbReference>
<organism evidence="1 2">
    <name type="scientific">Pseudobacter ginsenosidimutans</name>
    <dbReference type="NCBI Taxonomy" id="661488"/>
    <lineage>
        <taxon>Bacteria</taxon>
        <taxon>Pseudomonadati</taxon>
        <taxon>Bacteroidota</taxon>
        <taxon>Chitinophagia</taxon>
        <taxon>Chitinophagales</taxon>
        <taxon>Chitinophagaceae</taxon>
        <taxon>Pseudobacter</taxon>
    </lineage>
</organism>
<accession>A0A4Q7N5A0</accession>
<reference evidence="1 2" key="1">
    <citation type="submission" date="2019-02" db="EMBL/GenBank/DDBJ databases">
        <title>Genomic Encyclopedia of Type Strains, Phase IV (KMG-IV): sequencing the most valuable type-strain genomes for metagenomic binning, comparative biology and taxonomic classification.</title>
        <authorList>
            <person name="Goeker M."/>
        </authorList>
    </citation>
    <scope>NUCLEOTIDE SEQUENCE [LARGE SCALE GENOMIC DNA]</scope>
    <source>
        <strain evidence="1 2">DSM 18116</strain>
    </source>
</reference>
<dbReference type="InterPro" id="IPR051532">
    <property type="entry name" value="Ester_Hydrolysis_Enzymes"/>
</dbReference>